<feature type="transmembrane region" description="Helical" evidence="1">
    <location>
        <begin position="12"/>
        <end position="36"/>
    </location>
</feature>
<feature type="transmembrane region" description="Helical" evidence="1">
    <location>
        <begin position="48"/>
        <end position="72"/>
    </location>
</feature>
<reference evidence="2 3" key="1">
    <citation type="submission" date="2021-08" db="EMBL/GenBank/DDBJ databases">
        <title>Whole genome sequence of novel Actinomyces species strain MAS-1.</title>
        <authorList>
            <person name="Saito M."/>
            <person name="Kuwahara N."/>
            <person name="Takizawa T."/>
            <person name="Gotouda H."/>
            <person name="Ochiai T."/>
        </authorList>
    </citation>
    <scope>NUCLEOTIDE SEQUENCE [LARGE SCALE GENOMIC DNA]</scope>
    <source>
        <strain evidence="2 3">MAS-1</strain>
    </source>
</reference>
<dbReference type="EMBL" id="AP025017">
    <property type="protein sequence ID" value="BDA64252.1"/>
    <property type="molecule type" value="Genomic_DNA"/>
</dbReference>
<dbReference type="Proteomes" id="UP000824496">
    <property type="component" value="Chromosome"/>
</dbReference>
<organism evidence="2 3">
    <name type="scientific">Actinomyces capricornis</name>
    <dbReference type="NCBI Taxonomy" id="2755559"/>
    <lineage>
        <taxon>Bacteria</taxon>
        <taxon>Bacillati</taxon>
        <taxon>Actinomycetota</taxon>
        <taxon>Actinomycetes</taxon>
        <taxon>Actinomycetales</taxon>
        <taxon>Actinomycetaceae</taxon>
        <taxon>Actinomyces</taxon>
    </lineage>
</organism>
<gene>
    <name evidence="2" type="ORF">MANAM107_10860</name>
</gene>
<keyword evidence="3" id="KW-1185">Reference proteome</keyword>
<keyword evidence="1" id="KW-0472">Membrane</keyword>
<evidence type="ECO:0000256" key="1">
    <source>
        <dbReference type="SAM" id="Phobius"/>
    </source>
</evidence>
<feature type="transmembrane region" description="Helical" evidence="1">
    <location>
        <begin position="109"/>
        <end position="128"/>
    </location>
</feature>
<keyword evidence="1" id="KW-1133">Transmembrane helix</keyword>
<feature type="transmembrane region" description="Helical" evidence="1">
    <location>
        <begin position="84"/>
        <end position="103"/>
    </location>
</feature>
<proteinExistence type="predicted"/>
<accession>A0ABN6K4X3</accession>
<keyword evidence="1" id="KW-0812">Transmembrane</keyword>
<protein>
    <submittedName>
        <fullName evidence="2">Uncharacterized protein</fullName>
    </submittedName>
</protein>
<name>A0ABN6K4X3_9ACTO</name>
<evidence type="ECO:0000313" key="3">
    <source>
        <dbReference type="Proteomes" id="UP000824496"/>
    </source>
</evidence>
<sequence length="134" mass="14482">MRAVRTARRLLLGMAVFQALSTLLGMVLLLFTPHIFDFLLDGSAFAGRYVLAAVLLGVVVGGFQWAAIWTHVRRPRHLAMAHTLAGMVMLGWIAGECLVIGVFLWPHALWGGIGALQLLGVAVLLGAFQPQPEP</sequence>
<evidence type="ECO:0000313" key="2">
    <source>
        <dbReference type="EMBL" id="BDA64252.1"/>
    </source>
</evidence>